<dbReference type="InterPro" id="IPR047135">
    <property type="entry name" value="YsiQ"/>
</dbReference>
<feature type="transmembrane region" description="Helical" evidence="7">
    <location>
        <begin position="357"/>
        <end position="386"/>
    </location>
</feature>
<dbReference type="NCBIfam" id="TIGR00797">
    <property type="entry name" value="matE"/>
    <property type="match status" value="1"/>
</dbReference>
<feature type="transmembrane region" description="Helical" evidence="7">
    <location>
        <begin position="168"/>
        <end position="190"/>
    </location>
</feature>
<feature type="transmembrane region" description="Helical" evidence="7">
    <location>
        <begin position="135"/>
        <end position="156"/>
    </location>
</feature>
<dbReference type="InterPro" id="IPR002528">
    <property type="entry name" value="MATE_fam"/>
</dbReference>
<evidence type="ECO:0000256" key="7">
    <source>
        <dbReference type="SAM" id="Phobius"/>
    </source>
</evidence>
<feature type="transmembrane region" description="Helical" evidence="7">
    <location>
        <begin position="253"/>
        <end position="271"/>
    </location>
</feature>
<feature type="transmembrane region" description="Helical" evidence="7">
    <location>
        <begin position="93"/>
        <end position="115"/>
    </location>
</feature>
<evidence type="ECO:0000256" key="6">
    <source>
        <dbReference type="ARBA" id="ARBA00023136"/>
    </source>
</evidence>
<evidence type="ECO:0000313" key="8">
    <source>
        <dbReference type="EMBL" id="MBU9735707.1"/>
    </source>
</evidence>
<proteinExistence type="predicted"/>
<name>A0A949N9S8_9FIRM</name>
<evidence type="ECO:0000313" key="9">
    <source>
        <dbReference type="Proteomes" id="UP000712157"/>
    </source>
</evidence>
<dbReference type="GO" id="GO:0015297">
    <property type="term" value="F:antiporter activity"/>
    <property type="evidence" value="ECO:0007669"/>
    <property type="project" value="InterPro"/>
</dbReference>
<evidence type="ECO:0000256" key="3">
    <source>
        <dbReference type="ARBA" id="ARBA00022475"/>
    </source>
</evidence>
<dbReference type="GO" id="GO:0005886">
    <property type="term" value="C:plasma membrane"/>
    <property type="evidence" value="ECO:0007669"/>
    <property type="project" value="UniProtKB-SubCell"/>
</dbReference>
<gene>
    <name evidence="8" type="ORF">KTH89_04100</name>
</gene>
<dbReference type="InterPro" id="IPR048279">
    <property type="entry name" value="MdtK-like"/>
</dbReference>
<reference evidence="8" key="1">
    <citation type="submission" date="2021-06" db="EMBL/GenBank/DDBJ databases">
        <title>Description of novel taxa of the family Lachnospiraceae.</title>
        <authorList>
            <person name="Chaplin A.V."/>
            <person name="Sokolova S.R."/>
            <person name="Pikina A.P."/>
            <person name="Korzhanova M."/>
            <person name="Belova V."/>
            <person name="Korostin D."/>
            <person name="Efimov B.A."/>
        </authorList>
    </citation>
    <scope>NUCLEOTIDE SEQUENCE</scope>
    <source>
        <strain evidence="8">ASD5720</strain>
    </source>
</reference>
<evidence type="ECO:0000256" key="4">
    <source>
        <dbReference type="ARBA" id="ARBA00022692"/>
    </source>
</evidence>
<evidence type="ECO:0000256" key="1">
    <source>
        <dbReference type="ARBA" id="ARBA00004651"/>
    </source>
</evidence>
<dbReference type="PANTHER" id="PTHR42925">
    <property type="entry name" value="MULTIDRUG AND TOXIN EFFLUX PROTEIN MATE FAMILY"/>
    <property type="match status" value="1"/>
</dbReference>
<accession>A0A949N9S8</accession>
<feature type="transmembrane region" description="Helical" evidence="7">
    <location>
        <begin position="325"/>
        <end position="345"/>
    </location>
</feature>
<protein>
    <submittedName>
        <fullName evidence="8">MATE family efflux transporter</fullName>
    </submittedName>
</protein>
<feature type="transmembrane region" description="Helical" evidence="7">
    <location>
        <begin position="283"/>
        <end position="304"/>
    </location>
</feature>
<dbReference type="EMBL" id="JAHQCW010000004">
    <property type="protein sequence ID" value="MBU9735707.1"/>
    <property type="molecule type" value="Genomic_DNA"/>
</dbReference>
<dbReference type="AlphaFoldDB" id="A0A949N9S8"/>
<feature type="transmembrane region" description="Helical" evidence="7">
    <location>
        <begin position="398"/>
        <end position="426"/>
    </location>
</feature>
<dbReference type="Proteomes" id="UP000712157">
    <property type="component" value="Unassembled WGS sequence"/>
</dbReference>
<comment type="subcellular location">
    <subcellularLocation>
        <location evidence="1">Cell membrane</location>
        <topology evidence="1">Multi-pass membrane protein</topology>
    </subcellularLocation>
</comment>
<dbReference type="Pfam" id="PF01554">
    <property type="entry name" value="MatE"/>
    <property type="match status" value="2"/>
</dbReference>
<organism evidence="8 9">
    <name type="scientific">Diplocloster agilis</name>
    <dbReference type="NCBI Taxonomy" id="2850323"/>
    <lineage>
        <taxon>Bacteria</taxon>
        <taxon>Bacillati</taxon>
        <taxon>Bacillota</taxon>
        <taxon>Clostridia</taxon>
        <taxon>Lachnospirales</taxon>
        <taxon>Lachnospiraceae</taxon>
        <taxon>Diplocloster</taxon>
    </lineage>
</organism>
<comment type="caution">
    <text evidence="8">The sequence shown here is derived from an EMBL/GenBank/DDBJ whole genome shotgun (WGS) entry which is preliminary data.</text>
</comment>
<dbReference type="PIRSF" id="PIRSF006603">
    <property type="entry name" value="DinF"/>
    <property type="match status" value="1"/>
</dbReference>
<keyword evidence="4 7" id="KW-0812">Transmembrane</keyword>
<evidence type="ECO:0000256" key="5">
    <source>
        <dbReference type="ARBA" id="ARBA00022989"/>
    </source>
</evidence>
<feature type="transmembrane region" description="Helical" evidence="7">
    <location>
        <begin position="60"/>
        <end position="81"/>
    </location>
</feature>
<dbReference type="PANTHER" id="PTHR42925:SF2">
    <property type="entry name" value="NA+ DRIVEN MULTIDRUG EFFLUX PUMP"/>
    <property type="match status" value="1"/>
</dbReference>
<keyword evidence="3" id="KW-1003">Cell membrane</keyword>
<keyword evidence="6 7" id="KW-0472">Membrane</keyword>
<keyword evidence="2" id="KW-0813">Transport</keyword>
<dbReference type="CDD" id="cd13134">
    <property type="entry name" value="MATE_like_8"/>
    <property type="match status" value="1"/>
</dbReference>
<keyword evidence="5 7" id="KW-1133">Transmembrane helix</keyword>
<evidence type="ECO:0000256" key="2">
    <source>
        <dbReference type="ARBA" id="ARBA00022448"/>
    </source>
</evidence>
<sequence>MTVKSPGVSDTTFYQKLMRLVLPIAFQQFMLAAVSASDAFMLGFVNQDSLSAASLAGQITFVFNLFMGGLTVGTSILAAQYYGKGDKASIEKIFAYVTKISFLISVVFFMASVMIPERLMRIFTPEPRLISGGVVYLRIVAASYLFTGISQIFLCILKNTGSAMKSMLVGSTSVVINIVLNAMLIFGIGIFPEMGIAGAALATTIAKLIEMAWAYGESLRPGNARLRGNYLLHSDRLLRKDYWKYTVPMLGDYLVWGVGFSMYSVIMGHLGSDAVAANSIANIVKNLIVCFCTGLGNGGGIIIGNELGRNDLEQAKKYGAILCKMSIISGILSAVVLLAVSPWIINVTELSAQAADYLKWMLILCACYMVGKSFNMTTIAGIFPAGGDAKFGLICDAVTMWAFAVPVGLLAAFVWHLPVIAVFLIINLDEIVKLPVVISRYQKYGWLKNLTREA</sequence>
<keyword evidence="9" id="KW-1185">Reference proteome</keyword>
<dbReference type="GO" id="GO:0042910">
    <property type="term" value="F:xenobiotic transmembrane transporter activity"/>
    <property type="evidence" value="ECO:0007669"/>
    <property type="project" value="InterPro"/>
</dbReference>